<dbReference type="EMBL" id="CP099421">
    <property type="protein sequence ID" value="USW52922.1"/>
    <property type="molecule type" value="Genomic_DNA"/>
</dbReference>
<dbReference type="AlphaFoldDB" id="A0A9Q9EK61"/>
<dbReference type="PANTHER" id="PTHR24320:SF274">
    <property type="entry name" value="CHAIN DEHYDROGENASE, PUTATIVE (AFU_ORTHOLOGUE AFUA_4G00440)-RELATED"/>
    <property type="match status" value="1"/>
</dbReference>
<dbReference type="Proteomes" id="UP001056384">
    <property type="component" value="Chromosome 4"/>
</dbReference>
<name>A0A9Q9EK61_9PEZI</name>
<protein>
    <submittedName>
        <fullName evidence="3">Short-chain dehydrogenase/reductase SDR, NAD(P)-binding domain superfamily</fullName>
    </submittedName>
</protein>
<dbReference type="SUPFAM" id="SSF51735">
    <property type="entry name" value="NAD(P)-binding Rossmann-fold domains"/>
    <property type="match status" value="1"/>
</dbReference>
<keyword evidence="2" id="KW-0560">Oxidoreductase</keyword>
<dbReference type="GO" id="GO:0016491">
    <property type="term" value="F:oxidoreductase activity"/>
    <property type="evidence" value="ECO:0007669"/>
    <property type="project" value="UniProtKB-KW"/>
</dbReference>
<accession>A0A9Q9EK61</accession>
<comment type="similarity">
    <text evidence="1">Belongs to the short-chain dehydrogenases/reductases (SDR) family.</text>
</comment>
<sequence length="252" mass="26487">MARILITGSAEGLGSLAAKALTERGHDVHLHARSASRAEDAKKNCPKAKSCFIADLSDLQEVKKLADDIKAAGPWDSIIHNAGVMRDVAGKTAPNAKYGLLFATNTLAPYVLTSLVAEHSKRYVFLGSQMHAGGDGLLKNVTSCGYGDSKLHDIMLSFAFARHLTGVDEVNVLDPGWVPTKMGGASAPDDINASVATYVALAEGVGATGQYWGPGATKDRKHQPVAGDVDTQEKLLSELAQISGVRPPGSKL</sequence>
<reference evidence="3" key="1">
    <citation type="submission" date="2022-06" db="EMBL/GenBank/DDBJ databases">
        <title>Complete genome sequences of two strains of the flax pathogen Septoria linicola.</title>
        <authorList>
            <person name="Lapalu N."/>
            <person name="Simon A."/>
            <person name="Demenou B."/>
            <person name="Paumier D."/>
            <person name="Guillot M.-P."/>
            <person name="Gout L."/>
            <person name="Valade R."/>
        </authorList>
    </citation>
    <scope>NUCLEOTIDE SEQUENCE</scope>
    <source>
        <strain evidence="3">SE15195</strain>
    </source>
</reference>
<organism evidence="3 4">
    <name type="scientific">Septoria linicola</name>
    <dbReference type="NCBI Taxonomy" id="215465"/>
    <lineage>
        <taxon>Eukaryota</taxon>
        <taxon>Fungi</taxon>
        <taxon>Dikarya</taxon>
        <taxon>Ascomycota</taxon>
        <taxon>Pezizomycotina</taxon>
        <taxon>Dothideomycetes</taxon>
        <taxon>Dothideomycetidae</taxon>
        <taxon>Mycosphaerellales</taxon>
        <taxon>Mycosphaerellaceae</taxon>
        <taxon>Septoria</taxon>
    </lineage>
</organism>
<proteinExistence type="inferred from homology"/>
<dbReference type="Pfam" id="PF00106">
    <property type="entry name" value="adh_short"/>
    <property type="match status" value="1"/>
</dbReference>
<evidence type="ECO:0000313" key="4">
    <source>
        <dbReference type="Proteomes" id="UP001056384"/>
    </source>
</evidence>
<dbReference type="InterPro" id="IPR002347">
    <property type="entry name" value="SDR_fam"/>
</dbReference>
<dbReference type="InterPro" id="IPR036291">
    <property type="entry name" value="NAD(P)-bd_dom_sf"/>
</dbReference>
<evidence type="ECO:0000256" key="2">
    <source>
        <dbReference type="ARBA" id="ARBA00023002"/>
    </source>
</evidence>
<dbReference type="PRINTS" id="PR00081">
    <property type="entry name" value="GDHRDH"/>
</dbReference>
<dbReference type="Gene3D" id="3.40.50.720">
    <property type="entry name" value="NAD(P)-binding Rossmann-like Domain"/>
    <property type="match status" value="1"/>
</dbReference>
<gene>
    <name evidence="3" type="ORF">Slin15195_G062410</name>
</gene>
<evidence type="ECO:0000256" key="1">
    <source>
        <dbReference type="ARBA" id="ARBA00006484"/>
    </source>
</evidence>
<keyword evidence="4" id="KW-1185">Reference proteome</keyword>
<evidence type="ECO:0000313" key="3">
    <source>
        <dbReference type="EMBL" id="USW52922.1"/>
    </source>
</evidence>
<dbReference type="PANTHER" id="PTHR24320">
    <property type="entry name" value="RETINOL DEHYDROGENASE"/>
    <property type="match status" value="1"/>
</dbReference>